<dbReference type="GO" id="GO:0006629">
    <property type="term" value="P:lipid metabolic process"/>
    <property type="evidence" value="ECO:0007669"/>
    <property type="project" value="InterPro"/>
</dbReference>
<reference evidence="1" key="1">
    <citation type="journal article" date="2014" name="Genome Biol. Evol.">
        <title>Pangenome evidence for extensive interdomain horizontal transfer affecting lineage core and shell genes in uncultured planktonic thaumarchaeota and euryarchaeota.</title>
        <authorList>
            <person name="Deschamps P."/>
            <person name="Zivanovic Y."/>
            <person name="Moreira D."/>
            <person name="Rodriguez-Valera F."/>
            <person name="Lopez-Garcia P."/>
        </authorList>
    </citation>
    <scope>NUCLEOTIDE SEQUENCE</scope>
</reference>
<dbReference type="PANTHER" id="PTHR13593:SF140">
    <property type="entry name" value="PLC-LIKE PHOSPHODIESTERASE"/>
    <property type="match status" value="1"/>
</dbReference>
<dbReference type="InterPro" id="IPR051057">
    <property type="entry name" value="PI-PLC_domain"/>
</dbReference>
<dbReference type="EMBL" id="KF900342">
    <property type="protein sequence ID" value="AIE91542.1"/>
    <property type="molecule type" value="Genomic_DNA"/>
</dbReference>
<dbReference type="PANTHER" id="PTHR13593">
    <property type="match status" value="1"/>
</dbReference>
<dbReference type="AlphaFoldDB" id="A0A075FPA7"/>
<dbReference type="InterPro" id="IPR017946">
    <property type="entry name" value="PLC-like_Pdiesterase_TIM-brl"/>
</dbReference>
<sequence length="364" mass="41218">MTGGPKEGEIRLFHEWNAVLHAMKHPWMAVLVGCSLISSGCFGTEGSAELDPYADDDGDGLPNGWEGEHGLDPLNASDSLLCHGKAEYCLRSYDNFTFAETHNSFATIEDGVWMAMNHKTALQAQWDGGIRAYMLDTHHLSKDDTSVDDIRFCHGDPDSTFLHPCIYSEVDAYSWLRHLNSLMNNSSGDVVSLLLENYVPGEHLEVLFNQTGMLDRTFVHTPGEPWPSIGEMALNGTDLVVYWDYQYDERYPWLHHAWTHSWDTPYGEDEQDDMSCRVGRGDGVQPVWHLNNWLSSVFGLADPVRAQEVNDYDTLLERALGCWEEVDDRPTFIAVDYWEDGEITNVTISLNKMENWSSEVPPHP</sequence>
<evidence type="ECO:0000313" key="1">
    <source>
        <dbReference type="EMBL" id="AIE91542.1"/>
    </source>
</evidence>
<organism evidence="1">
    <name type="scientific">uncultured marine group II/III euryarchaeote AD1000_12_E11</name>
    <dbReference type="NCBI Taxonomy" id="1457726"/>
    <lineage>
        <taxon>Archaea</taxon>
        <taxon>Methanobacteriati</taxon>
        <taxon>Methanobacteriota</taxon>
        <taxon>environmental samples</taxon>
    </lineage>
</organism>
<dbReference type="Gene3D" id="3.20.20.190">
    <property type="entry name" value="Phosphatidylinositol (PI) phosphodiesterase"/>
    <property type="match status" value="1"/>
</dbReference>
<dbReference type="GO" id="GO:0008081">
    <property type="term" value="F:phosphoric diester hydrolase activity"/>
    <property type="evidence" value="ECO:0007669"/>
    <property type="project" value="InterPro"/>
</dbReference>
<dbReference type="Pfam" id="PF26146">
    <property type="entry name" value="PI-PLC_X"/>
    <property type="match status" value="1"/>
</dbReference>
<accession>A0A075FPA7</accession>
<protein>
    <submittedName>
        <fullName evidence="1">Putative integral membrane protein</fullName>
    </submittedName>
</protein>
<name>A0A075FPA7_9EURY</name>
<dbReference type="SUPFAM" id="SSF51695">
    <property type="entry name" value="PLC-like phosphodiesterases"/>
    <property type="match status" value="1"/>
</dbReference>
<proteinExistence type="predicted"/>